<evidence type="ECO:0008006" key="4">
    <source>
        <dbReference type="Google" id="ProtNLM"/>
    </source>
</evidence>
<keyword evidence="3" id="KW-1185">Reference proteome</keyword>
<feature type="compositionally biased region" description="Low complexity" evidence="1">
    <location>
        <begin position="164"/>
        <end position="220"/>
    </location>
</feature>
<proteinExistence type="predicted"/>
<organism evidence="2 3">
    <name type="scientific">Skeletonema marinoi</name>
    <dbReference type="NCBI Taxonomy" id="267567"/>
    <lineage>
        <taxon>Eukaryota</taxon>
        <taxon>Sar</taxon>
        <taxon>Stramenopiles</taxon>
        <taxon>Ochrophyta</taxon>
        <taxon>Bacillariophyta</taxon>
        <taxon>Coscinodiscophyceae</taxon>
        <taxon>Thalassiosirophycidae</taxon>
        <taxon>Thalassiosirales</taxon>
        <taxon>Skeletonemataceae</taxon>
        <taxon>Skeletonema</taxon>
        <taxon>Skeletonema marinoi-dohrnii complex</taxon>
    </lineage>
</organism>
<feature type="compositionally biased region" description="Low complexity" evidence="1">
    <location>
        <begin position="116"/>
        <end position="148"/>
    </location>
</feature>
<evidence type="ECO:0000256" key="1">
    <source>
        <dbReference type="SAM" id="MobiDB-lite"/>
    </source>
</evidence>
<feature type="region of interest" description="Disordered" evidence="1">
    <location>
        <begin position="480"/>
        <end position="519"/>
    </location>
</feature>
<evidence type="ECO:0000313" key="2">
    <source>
        <dbReference type="EMBL" id="KAK1735744.1"/>
    </source>
</evidence>
<gene>
    <name evidence="2" type="ORF">QTG54_013450</name>
</gene>
<accession>A0AAD8XXL4</accession>
<dbReference type="Proteomes" id="UP001224775">
    <property type="component" value="Unassembled WGS sequence"/>
</dbReference>
<feature type="compositionally biased region" description="Pro residues" evidence="1">
    <location>
        <begin position="149"/>
        <end position="163"/>
    </location>
</feature>
<feature type="compositionally biased region" description="Pro residues" evidence="1">
    <location>
        <begin position="221"/>
        <end position="230"/>
    </location>
</feature>
<feature type="compositionally biased region" description="Pro residues" evidence="1">
    <location>
        <begin position="489"/>
        <end position="498"/>
    </location>
</feature>
<name>A0AAD8XXL4_9STRA</name>
<dbReference type="EMBL" id="JATAAI010000032">
    <property type="protein sequence ID" value="KAK1735744.1"/>
    <property type="molecule type" value="Genomic_DNA"/>
</dbReference>
<evidence type="ECO:0000313" key="3">
    <source>
        <dbReference type="Proteomes" id="UP001224775"/>
    </source>
</evidence>
<feature type="non-terminal residue" evidence="2">
    <location>
        <position position="519"/>
    </location>
</feature>
<dbReference type="AlphaFoldDB" id="A0AAD8XXL4"/>
<reference evidence="2" key="1">
    <citation type="submission" date="2023-06" db="EMBL/GenBank/DDBJ databases">
        <title>Survivors Of The Sea: Transcriptome response of Skeletonema marinoi to long-term dormancy.</title>
        <authorList>
            <person name="Pinder M.I.M."/>
            <person name="Kourtchenko O."/>
            <person name="Robertson E.K."/>
            <person name="Larsson T."/>
            <person name="Maumus F."/>
            <person name="Osuna-Cruz C.M."/>
            <person name="Vancaester E."/>
            <person name="Stenow R."/>
            <person name="Vandepoele K."/>
            <person name="Ploug H."/>
            <person name="Bruchert V."/>
            <person name="Godhe A."/>
            <person name="Topel M."/>
        </authorList>
    </citation>
    <scope>NUCLEOTIDE SEQUENCE</scope>
    <source>
        <strain evidence="2">R05AC</strain>
    </source>
</reference>
<protein>
    <recommendedName>
        <fullName evidence="4">Apple domain-containing protein</fullName>
    </recommendedName>
</protein>
<comment type="caution">
    <text evidence="2">The sequence shown here is derived from an EMBL/GenBank/DDBJ whole genome shotgun (WGS) entry which is preliminary data.</text>
</comment>
<sequence>MYVSSFDVRENIINTITTTMTIQRSSVLLLLATSFLGSTYAAATSSTTAASFANDSSTFGVDGIHDHRSLQEACPSCSKRKCCNKTPDCEWVGSRKKGDCLLIAAPPATPPPTPQPTDVVTPSPTPEPTNVVTPSPTSEPTEVVTPSPTSNPTPLPSSAPTPQPTEVVTQPPTPQPTVAVTQPPTPQPTEVVTQPPTPQPTNVVTPAPTPNPTSVTTPNPTNAPPPPSPPTSTLTIVFSESGAPPNPLPECRGDCDDDSQCEGDLVCFQRSSIEAVPGCTGTATSGFDFCARRPTQNTVWLKGDNGSPSANFPLGLCEGDCDTDAECGPGLVCQQRTGFETIPGCIGTPEPGEDYCRYPQLTFVGNPPPATLGLCEGDCDTDSDCGPNLECFQRPAIESVTGCLGTGGSGTDYCALRLTTNTLFLKGNNGSPSENFPLGRCEGDCDSDAECGPGLVCMQRTGNEPVPGCIGTPTFEEDYCYDPNGDAPSPSPGPPPTYAPNTFGATYVPGDLSQPCDGG</sequence>
<feature type="region of interest" description="Disordered" evidence="1">
    <location>
        <begin position="103"/>
        <end position="232"/>
    </location>
</feature>